<protein>
    <submittedName>
        <fullName evidence="1">Uncharacterized protein</fullName>
    </submittedName>
</protein>
<accession>A0A1I4BJR9</accession>
<evidence type="ECO:0000313" key="2">
    <source>
        <dbReference type="Proteomes" id="UP000199111"/>
    </source>
</evidence>
<reference evidence="2" key="1">
    <citation type="submission" date="2016-10" db="EMBL/GenBank/DDBJ databases">
        <authorList>
            <person name="Varghese N."/>
            <person name="Submissions S."/>
        </authorList>
    </citation>
    <scope>NUCLEOTIDE SEQUENCE [LARGE SCALE GENOMIC DNA]</scope>
    <source>
        <strain evidence="2">CGMCC 4.2126</strain>
    </source>
</reference>
<proteinExistence type="predicted"/>
<gene>
    <name evidence="1" type="ORF">SAMN05216275_1329</name>
</gene>
<sequence>MTSEKDLLRELRAHLRGAGRISYKSASAVGDLYEGYVFALVVDEALQRGASLHYEDVDGNKTSNLIFRTSPGQLYSRAHAYTHAVVEFGSIAPPLEVHVGVQVQGSSGVLHECDVLVLTQDEANQSRSARVAPKARNCILAIECKFYSSNLPLDLARSFQGLGTDLGEKARPTFVSNSTSGTVKRYLSHKGRLWEHSVIPGNPQVRGLREKIREAFKIYMSSKDPRYSM</sequence>
<keyword evidence="2" id="KW-1185">Reference proteome</keyword>
<dbReference type="AlphaFoldDB" id="A0A1I4BJR9"/>
<evidence type="ECO:0000313" key="1">
    <source>
        <dbReference type="EMBL" id="SFK68176.1"/>
    </source>
</evidence>
<organism evidence="1 2">
    <name type="scientific">Streptosporangium canum</name>
    <dbReference type="NCBI Taxonomy" id="324952"/>
    <lineage>
        <taxon>Bacteria</taxon>
        <taxon>Bacillati</taxon>
        <taxon>Actinomycetota</taxon>
        <taxon>Actinomycetes</taxon>
        <taxon>Streptosporangiales</taxon>
        <taxon>Streptosporangiaceae</taxon>
        <taxon>Streptosporangium</taxon>
    </lineage>
</organism>
<dbReference type="Proteomes" id="UP000199111">
    <property type="component" value="Unassembled WGS sequence"/>
</dbReference>
<name>A0A1I4BJR9_9ACTN</name>
<dbReference type="EMBL" id="FOQY01000032">
    <property type="protein sequence ID" value="SFK68176.1"/>
    <property type="molecule type" value="Genomic_DNA"/>
</dbReference>